<dbReference type="Gene3D" id="3.40.630.30">
    <property type="match status" value="1"/>
</dbReference>
<protein>
    <recommendedName>
        <fullName evidence="3">N-acetyltransferase domain-containing protein</fullName>
    </recommendedName>
</protein>
<evidence type="ECO:0000313" key="5">
    <source>
        <dbReference type="Proteomes" id="UP000196655"/>
    </source>
</evidence>
<dbReference type="PANTHER" id="PTHR43877:SF2">
    <property type="entry name" value="AMINOALKYLPHOSPHONATE N-ACETYLTRANSFERASE-RELATED"/>
    <property type="match status" value="1"/>
</dbReference>
<dbReference type="InterPro" id="IPR000182">
    <property type="entry name" value="GNAT_dom"/>
</dbReference>
<dbReference type="Proteomes" id="UP000196655">
    <property type="component" value="Unassembled WGS sequence"/>
</dbReference>
<sequence>MTEMDVTITAESPDQPEVRDLLAQADRRSAGLYPEDARPGPDMATLLALRVRFLVARRGGRAVGCGGYAPDGDGAAELKRIFVTAEARGLGIGRALLAALEADAARAGIQVLRLETGVKSAEAIGLYRRFGYRETGPFGAYGPDPLSVFMAKALPDQA</sequence>
<feature type="domain" description="N-acetyltransferase" evidence="3">
    <location>
        <begin position="6"/>
        <end position="155"/>
    </location>
</feature>
<dbReference type="InterPro" id="IPR050832">
    <property type="entry name" value="Bact_Acetyltransf"/>
</dbReference>
<dbReference type="PROSITE" id="PS51186">
    <property type="entry name" value="GNAT"/>
    <property type="match status" value="1"/>
</dbReference>
<evidence type="ECO:0000313" key="4">
    <source>
        <dbReference type="EMBL" id="OWJ62734.1"/>
    </source>
</evidence>
<comment type="caution">
    <text evidence="4">The sequence shown here is derived from an EMBL/GenBank/DDBJ whole genome shotgun (WGS) entry which is preliminary data.</text>
</comment>
<keyword evidence="2" id="KW-0012">Acyltransferase</keyword>
<gene>
    <name evidence="4" type="ORF">BWR60_29915</name>
</gene>
<dbReference type="SUPFAM" id="SSF55729">
    <property type="entry name" value="Acyl-CoA N-acyltransferases (Nat)"/>
    <property type="match status" value="1"/>
</dbReference>
<dbReference type="OrthoDB" id="9805924at2"/>
<proteinExistence type="predicted"/>
<dbReference type="PANTHER" id="PTHR43877">
    <property type="entry name" value="AMINOALKYLPHOSPHONATE N-ACETYLTRANSFERASE-RELATED-RELATED"/>
    <property type="match status" value="1"/>
</dbReference>
<name>A0A211ZC71_9PROT</name>
<evidence type="ECO:0000256" key="1">
    <source>
        <dbReference type="ARBA" id="ARBA00022679"/>
    </source>
</evidence>
<dbReference type="Pfam" id="PF00583">
    <property type="entry name" value="Acetyltransf_1"/>
    <property type="match status" value="1"/>
</dbReference>
<evidence type="ECO:0000256" key="2">
    <source>
        <dbReference type="ARBA" id="ARBA00023315"/>
    </source>
</evidence>
<keyword evidence="5" id="KW-1185">Reference proteome</keyword>
<dbReference type="InterPro" id="IPR016181">
    <property type="entry name" value="Acyl_CoA_acyltransferase"/>
</dbReference>
<reference evidence="5" key="1">
    <citation type="submission" date="2017-05" db="EMBL/GenBank/DDBJ databases">
        <authorList>
            <person name="Macchi M."/>
            <person name="Festa S."/>
            <person name="Coppotelli B.M."/>
            <person name="Morelli I.S."/>
        </authorList>
    </citation>
    <scope>NUCLEOTIDE SEQUENCE [LARGE SCALE GENOMIC DNA]</scope>
    <source>
        <strain evidence="5">I</strain>
    </source>
</reference>
<evidence type="ECO:0000259" key="3">
    <source>
        <dbReference type="PROSITE" id="PS51186"/>
    </source>
</evidence>
<keyword evidence="1" id="KW-0808">Transferase</keyword>
<dbReference type="STRING" id="1122125.GCA_000423185_04925"/>
<organism evidence="4 5">
    <name type="scientific">Inquilinus limosus</name>
    <dbReference type="NCBI Taxonomy" id="171674"/>
    <lineage>
        <taxon>Bacteria</taxon>
        <taxon>Pseudomonadati</taxon>
        <taxon>Pseudomonadota</taxon>
        <taxon>Alphaproteobacteria</taxon>
        <taxon>Rhodospirillales</taxon>
        <taxon>Rhodospirillaceae</taxon>
        <taxon>Inquilinus</taxon>
    </lineage>
</organism>
<dbReference type="CDD" id="cd04301">
    <property type="entry name" value="NAT_SF"/>
    <property type="match status" value="1"/>
</dbReference>
<dbReference type="AlphaFoldDB" id="A0A211ZC71"/>
<dbReference type="GO" id="GO:0016747">
    <property type="term" value="F:acyltransferase activity, transferring groups other than amino-acyl groups"/>
    <property type="evidence" value="ECO:0007669"/>
    <property type="project" value="InterPro"/>
</dbReference>
<accession>A0A211ZC71</accession>
<dbReference type="EMBL" id="NHON01000092">
    <property type="protein sequence ID" value="OWJ62734.1"/>
    <property type="molecule type" value="Genomic_DNA"/>
</dbReference>